<dbReference type="OrthoDB" id="6423979at2759"/>
<reference evidence="1" key="1">
    <citation type="submission" date="2020-07" db="EMBL/GenBank/DDBJ databases">
        <title>Multicomponent nature underlies the extraordinary mechanical properties of spider dragline silk.</title>
        <authorList>
            <person name="Kono N."/>
            <person name="Nakamura H."/>
            <person name="Mori M."/>
            <person name="Yoshida Y."/>
            <person name="Ohtoshi R."/>
            <person name="Malay A.D."/>
            <person name="Moran D.A.P."/>
            <person name="Tomita M."/>
            <person name="Numata K."/>
            <person name="Arakawa K."/>
        </authorList>
    </citation>
    <scope>NUCLEOTIDE SEQUENCE</scope>
</reference>
<comment type="caution">
    <text evidence="1">The sequence shown here is derived from an EMBL/GenBank/DDBJ whole genome shotgun (WGS) entry which is preliminary data.</text>
</comment>
<dbReference type="Proteomes" id="UP000887116">
    <property type="component" value="Unassembled WGS sequence"/>
</dbReference>
<gene>
    <name evidence="1" type="primary">ZBED5_239</name>
    <name evidence="1" type="ORF">TNCT_106161</name>
</gene>
<dbReference type="EMBL" id="BMAO01013643">
    <property type="protein sequence ID" value="GFQ90148.1"/>
    <property type="molecule type" value="Genomic_DNA"/>
</dbReference>
<evidence type="ECO:0000313" key="1">
    <source>
        <dbReference type="EMBL" id="GFQ90148.1"/>
    </source>
</evidence>
<protein>
    <submittedName>
        <fullName evidence="1">Zinc finger BED domain-containing protein 5</fullName>
    </submittedName>
</protein>
<proteinExistence type="predicted"/>
<sequence length="116" mass="13485">MAYFIGRKFVLSDRLNDMARLSTLAYLADIFGKLNELCLILQGKQVNILQTKDILVQFLRKIQYLISAVEQNNFDCFQTLSDFLESEVDLDMEIRDGIKTHLYPVYSNHSVIIFQT</sequence>
<name>A0A8X6GUR7_TRICU</name>
<organism evidence="1 2">
    <name type="scientific">Trichonephila clavata</name>
    <name type="common">Joro spider</name>
    <name type="synonym">Nephila clavata</name>
    <dbReference type="NCBI Taxonomy" id="2740835"/>
    <lineage>
        <taxon>Eukaryota</taxon>
        <taxon>Metazoa</taxon>
        <taxon>Ecdysozoa</taxon>
        <taxon>Arthropoda</taxon>
        <taxon>Chelicerata</taxon>
        <taxon>Arachnida</taxon>
        <taxon>Araneae</taxon>
        <taxon>Araneomorphae</taxon>
        <taxon>Entelegynae</taxon>
        <taxon>Araneoidea</taxon>
        <taxon>Nephilidae</taxon>
        <taxon>Trichonephila</taxon>
    </lineage>
</organism>
<evidence type="ECO:0000313" key="2">
    <source>
        <dbReference type="Proteomes" id="UP000887116"/>
    </source>
</evidence>
<dbReference type="PANTHER" id="PTHR45913:SF19">
    <property type="entry name" value="LOW QUALITY PROTEIN: ZINC FINGER BED DOMAIN-CONTAINING PROTEIN 5-LIKE"/>
    <property type="match status" value="1"/>
</dbReference>
<keyword evidence="2" id="KW-1185">Reference proteome</keyword>
<accession>A0A8X6GUR7</accession>
<dbReference type="AlphaFoldDB" id="A0A8X6GUR7"/>
<dbReference type="PANTHER" id="PTHR45913">
    <property type="entry name" value="EPM2A-INTERACTING PROTEIN 1"/>
    <property type="match status" value="1"/>
</dbReference>